<reference evidence="6" key="1">
    <citation type="submission" date="2022-03" db="EMBL/GenBank/DDBJ databases">
        <authorList>
            <person name="Martin C."/>
        </authorList>
    </citation>
    <scope>NUCLEOTIDE SEQUENCE</scope>
</reference>
<dbReference type="CDD" id="cd09823">
    <property type="entry name" value="peroxinectin_like"/>
    <property type="match status" value="1"/>
</dbReference>
<dbReference type="FunFam" id="1.10.640.10:FF:000003">
    <property type="entry name" value="chorion peroxidase"/>
    <property type="match status" value="1"/>
</dbReference>
<evidence type="ECO:0000256" key="4">
    <source>
        <dbReference type="ARBA" id="ARBA00023180"/>
    </source>
</evidence>
<keyword evidence="5" id="KW-0349">Heme</keyword>
<keyword evidence="3" id="KW-0732">Signal</keyword>
<keyword evidence="4" id="KW-0325">Glycoprotein</keyword>
<sequence>MCTVKWPGVKLKLLITIGSHTGLLIKMRGWQLVALILSAACSLIVASDLEAAIKEYEQLIEKNKHFFKTGIDNHKSPHSGSHYHHQCKHQGNTVLDVEKKLHKAHFINEFLAKQGVSRAKRQATLECPFDINVPECDPDYPYRTMDGSCNNLEHPLWGSAGVPMGRLAPAEYADGLGSPRMSRLRSELPNARHISTTFHEHDSSETESQIHTHLLMTWGQILDHDLSLTPMFKGEHNTEIDCCAEESYGRPECFKIMIPDGDPRFNHECMNFVRSTPSPGIGCQGDERQQINKITSYIDGSNVYGSGEHEMRQARYGRDGKLKFTDNYPFGKPLLAKDLENEDKCVLPDGNEVVQCFKAGDERANENIGLTTMHTIWLREHNRCAENLKNVNPFWDDETLFNTARRMVGATMQHITYSEFLPIILGDQIMEAYQLKPKPAVPTFLNPDDVADDAVFHDTYDPTVNATIMNEFATAAYRFGHSLIQGSLMRMNNKLDEDHPFPSIDLGQAFFQPEELYNKDVDGIDSLIHGLVYQKVQQVDRFLSSQITDHLFENPNEAKGGHALDLAALNLQRGREHGLAGYINARQACGLGRERSFLQLRQTGDIDFDTMDKLQQIYRHVDDIDLFTGGLAENPVPGGLVGPTFACILGMQFSNLKKGDRFWYERKENGLSKAQLMQIKGRKLSKVMCDNADFMFKIQPDAFLLPTVFGNDRKPCEDIQDMQFGVFFDEQFDDIEGIMDFGALLCWMMVYQSDEEK</sequence>
<evidence type="ECO:0008006" key="8">
    <source>
        <dbReference type="Google" id="ProtNLM"/>
    </source>
</evidence>
<dbReference type="Pfam" id="PF03098">
    <property type="entry name" value="An_peroxidase"/>
    <property type="match status" value="1"/>
</dbReference>
<keyword evidence="5" id="KW-0408">Iron</keyword>
<dbReference type="PRINTS" id="PR00457">
    <property type="entry name" value="ANPEROXIDASE"/>
</dbReference>
<dbReference type="GO" id="GO:0020037">
    <property type="term" value="F:heme binding"/>
    <property type="evidence" value="ECO:0007669"/>
    <property type="project" value="InterPro"/>
</dbReference>
<evidence type="ECO:0000256" key="2">
    <source>
        <dbReference type="ARBA" id="ARBA00022525"/>
    </source>
</evidence>
<gene>
    <name evidence="6" type="ORF">OFUS_LOCUS9140</name>
</gene>
<keyword evidence="7" id="KW-1185">Reference proteome</keyword>
<dbReference type="Gene3D" id="1.10.640.10">
    <property type="entry name" value="Haem peroxidase domain superfamily, animal type"/>
    <property type="match status" value="1"/>
</dbReference>
<proteinExistence type="predicted"/>
<dbReference type="GO" id="GO:0006979">
    <property type="term" value="P:response to oxidative stress"/>
    <property type="evidence" value="ECO:0007669"/>
    <property type="project" value="InterPro"/>
</dbReference>
<dbReference type="OrthoDB" id="823504at2759"/>
<dbReference type="GO" id="GO:0004601">
    <property type="term" value="F:peroxidase activity"/>
    <property type="evidence" value="ECO:0007669"/>
    <property type="project" value="InterPro"/>
</dbReference>
<dbReference type="GO" id="GO:0005576">
    <property type="term" value="C:extracellular region"/>
    <property type="evidence" value="ECO:0007669"/>
    <property type="project" value="UniProtKB-SubCell"/>
</dbReference>
<dbReference type="SUPFAM" id="SSF48113">
    <property type="entry name" value="Heme-dependent peroxidases"/>
    <property type="match status" value="1"/>
</dbReference>
<dbReference type="AlphaFoldDB" id="A0A8S4NQV1"/>
<protein>
    <recommendedName>
        <fullName evidence="8">Peroxidase</fullName>
    </recommendedName>
</protein>
<organism evidence="6 7">
    <name type="scientific">Owenia fusiformis</name>
    <name type="common">Polychaete worm</name>
    <dbReference type="NCBI Taxonomy" id="6347"/>
    <lineage>
        <taxon>Eukaryota</taxon>
        <taxon>Metazoa</taxon>
        <taxon>Spiralia</taxon>
        <taxon>Lophotrochozoa</taxon>
        <taxon>Annelida</taxon>
        <taxon>Polychaeta</taxon>
        <taxon>Sedentaria</taxon>
        <taxon>Canalipalpata</taxon>
        <taxon>Sabellida</taxon>
        <taxon>Oweniida</taxon>
        <taxon>Oweniidae</taxon>
        <taxon>Owenia</taxon>
    </lineage>
</organism>
<keyword evidence="5" id="KW-0479">Metal-binding</keyword>
<accession>A0A8S4NQV1</accession>
<dbReference type="GO" id="GO:0046872">
    <property type="term" value="F:metal ion binding"/>
    <property type="evidence" value="ECO:0007669"/>
    <property type="project" value="UniProtKB-KW"/>
</dbReference>
<evidence type="ECO:0000256" key="1">
    <source>
        <dbReference type="ARBA" id="ARBA00004613"/>
    </source>
</evidence>
<name>A0A8S4NQV1_OWEFU</name>
<comment type="caution">
    <text evidence="6">The sequence shown here is derived from an EMBL/GenBank/DDBJ whole genome shotgun (WGS) entry which is preliminary data.</text>
</comment>
<dbReference type="InterPro" id="IPR010255">
    <property type="entry name" value="Haem_peroxidase_sf"/>
</dbReference>
<dbReference type="InterPro" id="IPR037120">
    <property type="entry name" value="Haem_peroxidase_sf_animal"/>
</dbReference>
<dbReference type="EMBL" id="CAIIXF020000005">
    <property type="protein sequence ID" value="CAH1782724.1"/>
    <property type="molecule type" value="Genomic_DNA"/>
</dbReference>
<feature type="binding site" description="axial binding residue" evidence="5">
    <location>
        <position position="481"/>
    </location>
    <ligand>
        <name>heme b</name>
        <dbReference type="ChEBI" id="CHEBI:60344"/>
    </ligand>
    <ligandPart>
        <name>Fe</name>
        <dbReference type="ChEBI" id="CHEBI:18248"/>
    </ligandPart>
</feature>
<keyword evidence="2" id="KW-0964">Secreted</keyword>
<evidence type="ECO:0000313" key="7">
    <source>
        <dbReference type="Proteomes" id="UP000749559"/>
    </source>
</evidence>
<dbReference type="PROSITE" id="PS50292">
    <property type="entry name" value="PEROXIDASE_3"/>
    <property type="match status" value="1"/>
</dbReference>
<comment type="subcellular location">
    <subcellularLocation>
        <location evidence="1">Secreted</location>
    </subcellularLocation>
</comment>
<evidence type="ECO:0000256" key="5">
    <source>
        <dbReference type="PIRSR" id="PIRSR619791-2"/>
    </source>
</evidence>
<dbReference type="Proteomes" id="UP000749559">
    <property type="component" value="Unassembled WGS sequence"/>
</dbReference>
<evidence type="ECO:0000256" key="3">
    <source>
        <dbReference type="ARBA" id="ARBA00022729"/>
    </source>
</evidence>
<evidence type="ECO:0000313" key="6">
    <source>
        <dbReference type="EMBL" id="CAH1782724.1"/>
    </source>
</evidence>
<dbReference type="PANTHER" id="PTHR11475:SF4">
    <property type="entry name" value="CHORION PEROXIDASE"/>
    <property type="match status" value="1"/>
</dbReference>
<dbReference type="PANTHER" id="PTHR11475">
    <property type="entry name" value="OXIDASE/PEROXIDASE"/>
    <property type="match status" value="1"/>
</dbReference>
<dbReference type="InterPro" id="IPR019791">
    <property type="entry name" value="Haem_peroxidase_animal"/>
</dbReference>